<dbReference type="PROSITE" id="PS50801">
    <property type="entry name" value="STAS"/>
    <property type="match status" value="1"/>
</dbReference>
<dbReference type="GO" id="GO:0043856">
    <property type="term" value="F:anti-sigma factor antagonist activity"/>
    <property type="evidence" value="ECO:0007669"/>
    <property type="project" value="TreeGrafter"/>
</dbReference>
<evidence type="ECO:0000259" key="1">
    <source>
        <dbReference type="PROSITE" id="PS50801"/>
    </source>
</evidence>
<dbReference type="PANTHER" id="PTHR33495:SF2">
    <property type="entry name" value="ANTI-SIGMA FACTOR ANTAGONIST TM_1081-RELATED"/>
    <property type="match status" value="1"/>
</dbReference>
<organism evidence="2 3">
    <name type="scientific">Amycolatopsis jiangsuensis</name>
    <dbReference type="NCBI Taxonomy" id="1181879"/>
    <lineage>
        <taxon>Bacteria</taxon>
        <taxon>Bacillati</taxon>
        <taxon>Actinomycetota</taxon>
        <taxon>Actinomycetes</taxon>
        <taxon>Pseudonocardiales</taxon>
        <taxon>Pseudonocardiaceae</taxon>
        <taxon>Amycolatopsis</taxon>
    </lineage>
</organism>
<dbReference type="PANTHER" id="PTHR33495">
    <property type="entry name" value="ANTI-SIGMA FACTOR ANTAGONIST TM_1081-RELATED-RELATED"/>
    <property type="match status" value="1"/>
</dbReference>
<dbReference type="CDD" id="cd07043">
    <property type="entry name" value="STAS_anti-anti-sigma_factors"/>
    <property type="match status" value="1"/>
</dbReference>
<gene>
    <name evidence="2" type="ORF">BJY18_000701</name>
</gene>
<keyword evidence="3" id="KW-1185">Reference proteome</keyword>
<dbReference type="Gene3D" id="3.30.750.24">
    <property type="entry name" value="STAS domain"/>
    <property type="match status" value="1"/>
</dbReference>
<dbReference type="SUPFAM" id="SSF52091">
    <property type="entry name" value="SpoIIaa-like"/>
    <property type="match status" value="1"/>
</dbReference>
<dbReference type="InterPro" id="IPR002645">
    <property type="entry name" value="STAS_dom"/>
</dbReference>
<proteinExistence type="predicted"/>
<dbReference type="Proteomes" id="UP000581769">
    <property type="component" value="Unassembled WGS sequence"/>
</dbReference>
<dbReference type="EMBL" id="JACHMG010000001">
    <property type="protein sequence ID" value="MBB4683216.1"/>
    <property type="molecule type" value="Genomic_DNA"/>
</dbReference>
<dbReference type="InterPro" id="IPR036513">
    <property type="entry name" value="STAS_dom_sf"/>
</dbReference>
<evidence type="ECO:0000313" key="2">
    <source>
        <dbReference type="EMBL" id="MBB4683216.1"/>
    </source>
</evidence>
<dbReference type="Pfam" id="PF01740">
    <property type="entry name" value="STAS"/>
    <property type="match status" value="1"/>
</dbReference>
<dbReference type="RefSeq" id="WP_184777583.1">
    <property type="nucleotide sequence ID" value="NZ_JACHMG010000001.1"/>
</dbReference>
<feature type="domain" description="STAS" evidence="1">
    <location>
        <begin position="20"/>
        <end position="115"/>
    </location>
</feature>
<name>A0A840ILM2_9PSEU</name>
<reference evidence="2 3" key="1">
    <citation type="submission" date="2020-08" db="EMBL/GenBank/DDBJ databases">
        <title>Sequencing the genomes of 1000 actinobacteria strains.</title>
        <authorList>
            <person name="Klenk H.-P."/>
        </authorList>
    </citation>
    <scope>NUCLEOTIDE SEQUENCE [LARGE SCALE GENOMIC DNA]</scope>
    <source>
        <strain evidence="2 3">DSM 45859</strain>
    </source>
</reference>
<evidence type="ECO:0000313" key="3">
    <source>
        <dbReference type="Proteomes" id="UP000581769"/>
    </source>
</evidence>
<comment type="caution">
    <text evidence="2">The sequence shown here is derived from an EMBL/GenBank/DDBJ whole genome shotgun (WGS) entry which is preliminary data.</text>
</comment>
<protein>
    <submittedName>
        <fullName evidence="2">Anti-anti-sigma factor</fullName>
    </submittedName>
</protein>
<accession>A0A840ILM2</accession>
<dbReference type="AlphaFoldDB" id="A0A840ILM2"/>
<sequence>MAPRRGRNGLTLLTTVRDGDLVLVTAAGEIDVASVGDFRAVLSNACGAGEKLVVDLTRVGYLSCAGLRALEETSRARPALSVVATGSVVLRAFAVSGVGAAVPVRPRLREACAAARA</sequence>